<evidence type="ECO:0000313" key="2">
    <source>
        <dbReference type="EMBL" id="ERL95103.1"/>
    </source>
</evidence>
<dbReference type="AlphaFoldDB" id="N6T1E8"/>
<organism evidence="1">
    <name type="scientific">Dendroctonus ponderosae</name>
    <name type="common">Mountain pine beetle</name>
    <dbReference type="NCBI Taxonomy" id="77166"/>
    <lineage>
        <taxon>Eukaryota</taxon>
        <taxon>Metazoa</taxon>
        <taxon>Ecdysozoa</taxon>
        <taxon>Arthropoda</taxon>
        <taxon>Hexapoda</taxon>
        <taxon>Insecta</taxon>
        <taxon>Pterygota</taxon>
        <taxon>Neoptera</taxon>
        <taxon>Endopterygota</taxon>
        <taxon>Coleoptera</taxon>
        <taxon>Polyphaga</taxon>
        <taxon>Cucujiformia</taxon>
        <taxon>Curculionidae</taxon>
        <taxon>Scolytinae</taxon>
        <taxon>Dendroctonus</taxon>
    </lineage>
</organism>
<accession>N6T1E8</accession>
<sequence length="63" mass="7191">MGLSDQPTCKRCESEAETTLHIVCHCTLYATGRRRLLRGDEVLPEQVLRIASRFCWNLLNTQG</sequence>
<gene>
    <name evidence="2" type="ORF">D910_12373</name>
    <name evidence="1" type="ORF">YQE_11968</name>
</gene>
<dbReference type="HOGENOM" id="CLU_2888039_0_0_1"/>
<feature type="non-terminal residue" evidence="1">
    <location>
        <position position="1"/>
    </location>
</feature>
<evidence type="ECO:0000313" key="1">
    <source>
        <dbReference type="EMBL" id="ENN71353.1"/>
    </source>
</evidence>
<protein>
    <submittedName>
        <fullName evidence="1">Uncharacterized protein</fullName>
    </submittedName>
</protein>
<reference evidence="1 3" key="1">
    <citation type="journal article" date="2013" name="Genome Biol.">
        <title>Draft genome of the mountain pine beetle, Dendroctonus ponderosae Hopkins, a major forest pest.</title>
        <authorList>
            <person name="Keeling C.I."/>
            <person name="Yuen M.M."/>
            <person name="Liao N.Y."/>
            <person name="Docking T.R."/>
            <person name="Chan S.K."/>
            <person name="Taylor G.A."/>
            <person name="Palmquist D.L."/>
            <person name="Jackman S.D."/>
            <person name="Nguyen A."/>
            <person name="Li M."/>
            <person name="Henderson H."/>
            <person name="Janes J.K."/>
            <person name="Zhao Y."/>
            <person name="Pandoh P."/>
            <person name="Moore R."/>
            <person name="Sperling F.A."/>
            <person name="Huber D.P."/>
            <person name="Birol I."/>
            <person name="Jones S.J."/>
            <person name="Bohlmann J."/>
        </authorList>
    </citation>
    <scope>NUCLEOTIDE SEQUENCE</scope>
</reference>
<dbReference type="EMBL" id="KB632406">
    <property type="protein sequence ID" value="ERL95103.1"/>
    <property type="molecule type" value="Genomic_DNA"/>
</dbReference>
<evidence type="ECO:0000313" key="3">
    <source>
        <dbReference type="Proteomes" id="UP000030742"/>
    </source>
</evidence>
<name>N6T1E8_DENPD</name>
<dbReference type="Proteomes" id="UP000030742">
    <property type="component" value="Unassembled WGS sequence"/>
</dbReference>
<dbReference type="EMBL" id="KB741274">
    <property type="protein sequence ID" value="ENN71353.1"/>
    <property type="molecule type" value="Genomic_DNA"/>
</dbReference>
<proteinExistence type="predicted"/>